<dbReference type="Pfam" id="PF13245">
    <property type="entry name" value="AAA_19"/>
    <property type="match status" value="1"/>
</dbReference>
<dbReference type="SUPFAM" id="SSF52540">
    <property type="entry name" value="P-loop containing nucleoside triphosphate hydrolases"/>
    <property type="match status" value="1"/>
</dbReference>
<gene>
    <name evidence="7" type="ORF">DSM106972_095560</name>
</gene>
<keyword evidence="3 7" id="KW-0347">Helicase</keyword>
<feature type="domain" description="NERD" evidence="5">
    <location>
        <begin position="14"/>
        <end position="105"/>
    </location>
</feature>
<evidence type="ECO:0000256" key="1">
    <source>
        <dbReference type="ARBA" id="ARBA00022741"/>
    </source>
</evidence>
<reference evidence="7" key="1">
    <citation type="submission" date="2018-12" db="EMBL/GenBank/DDBJ databases">
        <authorList>
            <person name="Will S."/>
            <person name="Neumann-Schaal M."/>
            <person name="Henke P."/>
        </authorList>
    </citation>
    <scope>NUCLEOTIDE SEQUENCE</scope>
    <source>
        <strain evidence="7">PCC 7102</strain>
    </source>
</reference>
<dbReference type="RefSeq" id="WP_127087468.1">
    <property type="nucleotide sequence ID" value="NZ_RSCL01000055.1"/>
</dbReference>
<evidence type="ECO:0000259" key="5">
    <source>
        <dbReference type="Pfam" id="PF08378"/>
    </source>
</evidence>
<dbReference type="GO" id="GO:0043138">
    <property type="term" value="F:3'-5' DNA helicase activity"/>
    <property type="evidence" value="ECO:0007669"/>
    <property type="project" value="TreeGrafter"/>
</dbReference>
<dbReference type="PANTHER" id="PTHR11070">
    <property type="entry name" value="UVRD / RECB / PCRA DNA HELICASE FAMILY MEMBER"/>
    <property type="match status" value="1"/>
</dbReference>
<evidence type="ECO:0000256" key="2">
    <source>
        <dbReference type="ARBA" id="ARBA00022801"/>
    </source>
</evidence>
<reference evidence="7" key="2">
    <citation type="journal article" date="2019" name="Genome Biol. Evol.">
        <title>Day and night: Metabolic profiles and evolutionary relationships of six axenic non-marine cyanobacteria.</title>
        <authorList>
            <person name="Will S.E."/>
            <person name="Henke P."/>
            <person name="Boedeker C."/>
            <person name="Huang S."/>
            <person name="Brinkmann H."/>
            <person name="Rohde M."/>
            <person name="Jarek M."/>
            <person name="Friedl T."/>
            <person name="Seufert S."/>
            <person name="Schumacher M."/>
            <person name="Overmann J."/>
            <person name="Neumann-Schaal M."/>
            <person name="Petersen J."/>
        </authorList>
    </citation>
    <scope>NUCLEOTIDE SEQUENCE [LARGE SCALE GENOMIC DNA]</scope>
    <source>
        <strain evidence="7">PCC 7102</strain>
    </source>
</reference>
<evidence type="ECO:0000313" key="7">
    <source>
        <dbReference type="EMBL" id="RUS93797.1"/>
    </source>
</evidence>
<dbReference type="InterPro" id="IPR011528">
    <property type="entry name" value="NERD"/>
</dbReference>
<dbReference type="OrthoDB" id="9787585at2"/>
<dbReference type="InterPro" id="IPR000212">
    <property type="entry name" value="DNA_helicase_UvrD/REP"/>
</dbReference>
<sequence length="630" mass="71306">MAEMVPDKLPSRASAGEKRLFSVLQKLPDDCIVYYEPIVEDRYPDFIVILPDLGLLVIEVKGWYPKDILGADSGSVLLKEQRGEVRRNHPVRQARDYMLSLMDECQNHSYGKRLLQKDGEHKGRFVFPFGHFAIMSNMTRSQVQQHQLGNLDGAFPPNKVVTRDVVESWTDDEFTGKQLYQVFKNFFDPFWSFPKLGENQTNAIRAIIHREIVLPTPNNEVSASGQVSEPLDIGLDLKVLDLRQENNARNLGDGHRIIYGVAGSGKTVLLIAKARLLSAQNPEAKILLLCYNVALATYLNKAVSEFPGVTVKHFDGWAKANGSARRQKESNDQLGERFLKTLEDGTNDTCRYDCVLIDECQDFAVSWYKCVLEAMQDPNDGDLVIVGDGSQGLYGRAKVRWKDIGIKAQGRTISNKFDLDKNYRNAREIIELASIFATKPQTEDKEENSIVSMFVDPTKCQRYAGVKPVLVKSLSRREETSRVLTIVKNLLDGTWFGNKIEPLKPEQIAIFYPLAYKNEQPILQQLIQGLTDLAPVVWLNDPNDYSARTRVVEPGIKVQTIHSAKGLQYRAVIFMWADHLPRQFDDTNVEEERCLMYVALTRPENYLAISSSGYSDFISEIQESGKVVMV</sequence>
<dbReference type="EMBL" id="RSCL01000055">
    <property type="protein sequence ID" value="RUS93797.1"/>
    <property type="molecule type" value="Genomic_DNA"/>
</dbReference>
<keyword evidence="2" id="KW-0378">Hydrolase</keyword>
<comment type="caution">
    <text evidence="7">The sequence shown here is derived from an EMBL/GenBank/DDBJ whole genome shotgun (WGS) entry which is preliminary data.</text>
</comment>
<keyword evidence="8" id="KW-1185">Reference proteome</keyword>
<dbReference type="GO" id="GO:0000725">
    <property type="term" value="P:recombinational repair"/>
    <property type="evidence" value="ECO:0007669"/>
    <property type="project" value="TreeGrafter"/>
</dbReference>
<organism evidence="7 8">
    <name type="scientific">Dulcicalothrix desertica PCC 7102</name>
    <dbReference type="NCBI Taxonomy" id="232991"/>
    <lineage>
        <taxon>Bacteria</taxon>
        <taxon>Bacillati</taxon>
        <taxon>Cyanobacteriota</taxon>
        <taxon>Cyanophyceae</taxon>
        <taxon>Nostocales</taxon>
        <taxon>Calotrichaceae</taxon>
        <taxon>Dulcicalothrix</taxon>
    </lineage>
</organism>
<dbReference type="Proteomes" id="UP000271624">
    <property type="component" value="Unassembled WGS sequence"/>
</dbReference>
<dbReference type="PANTHER" id="PTHR11070:SF2">
    <property type="entry name" value="ATP-DEPENDENT DNA HELICASE SRS2"/>
    <property type="match status" value="1"/>
</dbReference>
<dbReference type="InterPro" id="IPR014017">
    <property type="entry name" value="DNA_helicase_UvrD-like_C"/>
</dbReference>
<accession>A0A433UIZ7</accession>
<dbReference type="Gene3D" id="3.40.50.300">
    <property type="entry name" value="P-loop containing nucleotide triphosphate hydrolases"/>
    <property type="match status" value="2"/>
</dbReference>
<evidence type="ECO:0000256" key="3">
    <source>
        <dbReference type="ARBA" id="ARBA00022806"/>
    </source>
</evidence>
<name>A0A433UIZ7_9CYAN</name>
<dbReference type="Pfam" id="PF13361">
    <property type="entry name" value="UvrD_C"/>
    <property type="match status" value="1"/>
</dbReference>
<dbReference type="Pfam" id="PF08378">
    <property type="entry name" value="NERD"/>
    <property type="match status" value="1"/>
</dbReference>
<dbReference type="GO" id="GO:0003677">
    <property type="term" value="F:DNA binding"/>
    <property type="evidence" value="ECO:0007669"/>
    <property type="project" value="InterPro"/>
</dbReference>
<evidence type="ECO:0000256" key="4">
    <source>
        <dbReference type="ARBA" id="ARBA00022840"/>
    </source>
</evidence>
<protein>
    <submittedName>
        <fullName evidence="7">DNA helicase</fullName>
    </submittedName>
</protein>
<evidence type="ECO:0000313" key="8">
    <source>
        <dbReference type="Proteomes" id="UP000271624"/>
    </source>
</evidence>
<evidence type="ECO:0000259" key="6">
    <source>
        <dbReference type="Pfam" id="PF13361"/>
    </source>
</evidence>
<dbReference type="AlphaFoldDB" id="A0A433UIZ7"/>
<proteinExistence type="predicted"/>
<keyword evidence="4" id="KW-0067">ATP-binding</keyword>
<dbReference type="GO" id="GO:0016787">
    <property type="term" value="F:hydrolase activity"/>
    <property type="evidence" value="ECO:0007669"/>
    <property type="project" value="UniProtKB-KW"/>
</dbReference>
<keyword evidence="1" id="KW-0547">Nucleotide-binding</keyword>
<dbReference type="InterPro" id="IPR027417">
    <property type="entry name" value="P-loop_NTPase"/>
</dbReference>
<dbReference type="GO" id="GO:0005524">
    <property type="term" value="F:ATP binding"/>
    <property type="evidence" value="ECO:0007669"/>
    <property type="project" value="UniProtKB-KW"/>
</dbReference>
<feature type="domain" description="UvrD-like helicase C-terminal" evidence="6">
    <location>
        <begin position="530"/>
        <end position="611"/>
    </location>
</feature>